<accession>A0A3P1YI93</accession>
<organism evidence="1 2">
    <name type="scientific">Tannerella forsythia</name>
    <name type="common">Bacteroides forsythus</name>
    <dbReference type="NCBI Taxonomy" id="28112"/>
    <lineage>
        <taxon>Bacteria</taxon>
        <taxon>Pseudomonadati</taxon>
        <taxon>Bacteroidota</taxon>
        <taxon>Bacteroidia</taxon>
        <taxon>Bacteroidales</taxon>
        <taxon>Tannerellaceae</taxon>
        <taxon>Tannerella</taxon>
    </lineage>
</organism>
<comment type="caution">
    <text evidence="1">The sequence shown here is derived from an EMBL/GenBank/DDBJ whole genome shotgun (WGS) entry which is preliminary data.</text>
</comment>
<evidence type="ECO:0000313" key="2">
    <source>
        <dbReference type="Proteomes" id="UP000279860"/>
    </source>
</evidence>
<name>A0A3P1YI93_TANFO</name>
<proteinExistence type="predicted"/>
<gene>
    <name evidence="1" type="ORF">EII41_13310</name>
</gene>
<sequence>MLIWPETGSNFRLRVGGNWGKISLAHKNNPNNTDHGNPYFTDAQFTSLPVQNTSGSMFLFSGTTSFDWRGYAADGTTPLEIYNGTQYNDITFPSFSTTAGVLGVYGNYNAQNEDIYTNKAIDEAGNNKGVIEVGPATTGQQKFHISSGGIIKNFSSACNPHCDPIQFVAAGNVPAFKIAGTEPLSVLNTGRCREAAILLATAGVTGIQGAVNSAAATGDMLIQAHGGQVEVRDDIAFAPAANNNNVAILSDRAYIKTKAFGYTAAGGGALGHVTLWAKGLPTTPPPGALNPDDYRGGYVRIEGNLTTSSTSTASTWQNLYSAVQKNSENLAKFANCNHGEEISARTQAALNTGVQTRIQSDHDGITVTGDFMHTGQDGGLFVQGAGSVTVNGTTEIDFTAGTGDAVIQSKGAKVVFGGALTYKANETTDLFIDGETGVNFNNGSLIDYTQGGNPSAHIGIQANRGTIAFSAAPFEFKHKSTGNTQLWAGENITNTQNAPLLFDYTKVADGQHIDWYAGKEITMDGTLTFKRDDASDHTGMIALRAFTNKENLWAGESDRPGIGICPQRCPDGVNAPTQGNINLNDAVTVLYKGTENVWMAANHDININHNYVHVAGDGQTNQGFARFVAGHDITTGKGNETTTSFNYLHKGDHGNFDMKAGNDIITHNKVKIGYAAAATDVNTTLYACRNIDIRNAFTYADSSDNKQVRLFANQDILTNSTCLNYGAPVNFWSGFNVKTEWNAGRNIITGDTVNFHYGETNNTVEDLSIVAQGGNIEMKRWTNIDYDSDKSILFSAERNKSYSKAKAKGLSNNTGAVSNGGTPDDPRFLTDGHLYFNDSLKITRTNEGTAVTGLYADYHIRTAMVDILDKNAANSENRTEVESHLGDLWLGYSSLPDMCQRPAQTTPLSYDNNRFTYQNASAGHNESLVLRAGYQDQNNEGRYGGGNIYVTQMFNSLTTGGTTNTEITIPFSNEYFCGSAWSPNKLYERRGESMMMYEHAGIIFGLGRCGKDKDIAQYAPAQDVNGDDAVTKTSLVYRGNNGNLTVDAGQRGNIIMNTGTELDFQNNQGSAFFRTRFGDIDLRNKTDVSGMQGSLLLLAQRDDLRELSKVGLCGCAEERNNVYLQDFQYTPNESSGSIFIGADNNIKLNYGGLQNKGTRHDPFLSTDYNLANPGEKIGTDYPCGSGKYHCDMVDDENQARPLMLDFSKAV</sequence>
<protein>
    <submittedName>
        <fullName evidence="1">Uncharacterized protein</fullName>
    </submittedName>
</protein>
<feature type="non-terminal residue" evidence="1">
    <location>
        <position position="1210"/>
    </location>
</feature>
<evidence type="ECO:0000313" key="1">
    <source>
        <dbReference type="EMBL" id="RRD69746.1"/>
    </source>
</evidence>
<dbReference type="AlphaFoldDB" id="A0A3P1YI93"/>
<reference evidence="1 2" key="1">
    <citation type="submission" date="2018-11" db="EMBL/GenBank/DDBJ databases">
        <title>Genomes From Bacteria Associated with the Canine Oral Cavity: a Test Case for Automated Genome-Based Taxonomic Assignment.</title>
        <authorList>
            <person name="Coil D.A."/>
            <person name="Jospin G."/>
            <person name="Darling A.E."/>
            <person name="Wallis C."/>
            <person name="Davis I.J."/>
            <person name="Harris S."/>
            <person name="Eisen J.A."/>
            <person name="Holcombe L.J."/>
            <person name="O'Flynn C."/>
        </authorList>
    </citation>
    <scope>NUCLEOTIDE SEQUENCE [LARGE SCALE GENOMIC DNA]</scope>
    <source>
        <strain evidence="1 2">OH1426_COT-023</strain>
    </source>
</reference>
<dbReference type="EMBL" id="RQYN01000097">
    <property type="protein sequence ID" value="RRD69746.1"/>
    <property type="molecule type" value="Genomic_DNA"/>
</dbReference>
<dbReference type="Proteomes" id="UP000279860">
    <property type="component" value="Unassembled WGS sequence"/>
</dbReference>
<dbReference type="RefSeq" id="WP_148091757.1">
    <property type="nucleotide sequence ID" value="NZ_RQYN01000097.1"/>
</dbReference>